<accession>A0A147BQU3</accession>
<dbReference type="InterPro" id="IPR000436">
    <property type="entry name" value="Sushi_SCR_CCP_dom"/>
</dbReference>
<sequence length="146" mass="16101">GFWEPAPRCPREEHTCDVSNFLSRVPPEVVIGANASEVAAGTVYHAFCKNTCYTFEGLSRVICNADGTWSFDASMRCVKGCPNFADKDETLIIEGILPAYHLGDSITLSCPGGTELYPPVERITCLGDGWSETELPRCRDSFSFYF</sequence>
<dbReference type="EMBL" id="GEGO01002278">
    <property type="protein sequence ID" value="JAR93126.1"/>
    <property type="molecule type" value="Transcribed_RNA"/>
</dbReference>
<dbReference type="PROSITE" id="PS50923">
    <property type="entry name" value="SUSHI"/>
    <property type="match status" value="1"/>
</dbReference>
<dbReference type="SUPFAM" id="SSF57535">
    <property type="entry name" value="Complement control module/SCR domain"/>
    <property type="match status" value="1"/>
</dbReference>
<dbReference type="Pfam" id="PF00084">
    <property type="entry name" value="Sushi"/>
    <property type="match status" value="1"/>
</dbReference>
<organism evidence="4">
    <name type="scientific">Ixodes ricinus</name>
    <name type="common">Common tick</name>
    <name type="synonym">Acarus ricinus</name>
    <dbReference type="NCBI Taxonomy" id="34613"/>
    <lineage>
        <taxon>Eukaryota</taxon>
        <taxon>Metazoa</taxon>
        <taxon>Ecdysozoa</taxon>
        <taxon>Arthropoda</taxon>
        <taxon>Chelicerata</taxon>
        <taxon>Arachnida</taxon>
        <taxon>Acari</taxon>
        <taxon>Parasitiformes</taxon>
        <taxon>Ixodida</taxon>
        <taxon>Ixodoidea</taxon>
        <taxon>Ixodidae</taxon>
        <taxon>Ixodinae</taxon>
        <taxon>Ixodes</taxon>
    </lineage>
</organism>
<dbReference type="InterPro" id="IPR035976">
    <property type="entry name" value="Sushi/SCR/CCP_sf"/>
</dbReference>
<keyword evidence="1" id="KW-1015">Disulfide bond</keyword>
<dbReference type="AlphaFoldDB" id="A0A147BQU3"/>
<feature type="non-terminal residue" evidence="4">
    <location>
        <position position="1"/>
    </location>
</feature>
<evidence type="ECO:0000259" key="3">
    <source>
        <dbReference type="PROSITE" id="PS50923"/>
    </source>
</evidence>
<dbReference type="Gene3D" id="2.10.70.10">
    <property type="entry name" value="Complement Module, domain 1"/>
    <property type="match status" value="1"/>
</dbReference>
<evidence type="ECO:0000313" key="4">
    <source>
        <dbReference type="EMBL" id="JAR93126.1"/>
    </source>
</evidence>
<reference evidence="4" key="1">
    <citation type="journal article" date="2018" name="PLoS Negl. Trop. Dis.">
        <title>Sialome diversity of ticks revealed by RNAseq of single tick salivary glands.</title>
        <authorList>
            <person name="Perner J."/>
            <person name="Kropackova S."/>
            <person name="Kopacek P."/>
            <person name="Ribeiro J.M."/>
        </authorList>
    </citation>
    <scope>NUCLEOTIDE SEQUENCE</scope>
    <source>
        <strain evidence="4">Siblings of single egg batch collected in Ceske Budejovice</strain>
        <tissue evidence="4">Salivary glands</tissue>
    </source>
</reference>
<feature type="domain" description="Sushi" evidence="3">
    <location>
        <begin position="79"/>
        <end position="140"/>
    </location>
</feature>
<keyword evidence="2" id="KW-0768">Sushi</keyword>
<dbReference type="SMART" id="SM00032">
    <property type="entry name" value="CCP"/>
    <property type="match status" value="2"/>
</dbReference>
<name>A0A147BQU3_IXORI</name>
<proteinExistence type="predicted"/>
<comment type="caution">
    <text evidence="2">Lacks conserved residue(s) required for the propagation of feature annotation.</text>
</comment>
<evidence type="ECO:0000256" key="2">
    <source>
        <dbReference type="PROSITE-ProRule" id="PRU00302"/>
    </source>
</evidence>
<evidence type="ECO:0000256" key="1">
    <source>
        <dbReference type="ARBA" id="ARBA00023157"/>
    </source>
</evidence>
<protein>
    <recommendedName>
        <fullName evidence="3">Sushi domain-containing protein</fullName>
    </recommendedName>
</protein>